<proteinExistence type="predicted"/>
<dbReference type="SUPFAM" id="SSF56317">
    <property type="entry name" value="Carbon-nitrogen hydrolase"/>
    <property type="match status" value="1"/>
</dbReference>
<reference evidence="3" key="1">
    <citation type="submission" date="2023-06" db="EMBL/GenBank/DDBJ databases">
        <title>Genome-scale phylogeny and comparative genomics of the fungal order Sordariales.</title>
        <authorList>
            <consortium name="Lawrence Berkeley National Laboratory"/>
            <person name="Hensen N."/>
            <person name="Bonometti L."/>
            <person name="Westerberg I."/>
            <person name="Brannstrom I.O."/>
            <person name="Guillou S."/>
            <person name="Cros-Aarteil S."/>
            <person name="Calhoun S."/>
            <person name="Haridas S."/>
            <person name="Kuo A."/>
            <person name="Mondo S."/>
            <person name="Pangilinan J."/>
            <person name="Riley R."/>
            <person name="Labutti K."/>
            <person name="Andreopoulos B."/>
            <person name="Lipzen A."/>
            <person name="Chen C."/>
            <person name="Yanf M."/>
            <person name="Daum C."/>
            <person name="Ng V."/>
            <person name="Clum A."/>
            <person name="Steindorff A."/>
            <person name="Ohm R."/>
            <person name="Martin F."/>
            <person name="Silar P."/>
            <person name="Natvig D."/>
            <person name="Lalanne C."/>
            <person name="Gautier V."/>
            <person name="Ament-Velasquez S.L."/>
            <person name="Kruys A."/>
            <person name="Hutchinson M.I."/>
            <person name="Powell A.J."/>
            <person name="Barry K."/>
            <person name="Miller A.N."/>
            <person name="Grigoriev I.V."/>
            <person name="Debuchy R."/>
            <person name="Gladieux P."/>
            <person name="Thoren M.H."/>
            <person name="Johannesson H."/>
        </authorList>
    </citation>
    <scope>NUCLEOTIDE SEQUENCE</scope>
    <source>
        <strain evidence="3">CBS 606.72</strain>
    </source>
</reference>
<dbReference type="Proteomes" id="UP001175000">
    <property type="component" value="Unassembled WGS sequence"/>
</dbReference>
<feature type="domain" description="CN hydrolase" evidence="2">
    <location>
        <begin position="23"/>
        <end position="278"/>
    </location>
</feature>
<evidence type="ECO:0000259" key="2">
    <source>
        <dbReference type="PROSITE" id="PS50263"/>
    </source>
</evidence>
<dbReference type="CDD" id="cd07197">
    <property type="entry name" value="nitrilase"/>
    <property type="match status" value="1"/>
</dbReference>
<dbReference type="InterPro" id="IPR050345">
    <property type="entry name" value="Aliph_Amidase/BUP"/>
</dbReference>
<dbReference type="InterPro" id="IPR003010">
    <property type="entry name" value="C-N_Hydrolase"/>
</dbReference>
<organism evidence="3 4">
    <name type="scientific">Immersiella caudata</name>
    <dbReference type="NCBI Taxonomy" id="314043"/>
    <lineage>
        <taxon>Eukaryota</taxon>
        <taxon>Fungi</taxon>
        <taxon>Dikarya</taxon>
        <taxon>Ascomycota</taxon>
        <taxon>Pezizomycotina</taxon>
        <taxon>Sordariomycetes</taxon>
        <taxon>Sordariomycetidae</taxon>
        <taxon>Sordariales</taxon>
        <taxon>Lasiosphaeriaceae</taxon>
        <taxon>Immersiella</taxon>
    </lineage>
</organism>
<accession>A0AA39XDM1</accession>
<dbReference type="InterPro" id="IPR036526">
    <property type="entry name" value="C-N_Hydrolase_sf"/>
</dbReference>
<protein>
    <submittedName>
        <fullName evidence="3">Carbon-nitrogen hydrolase</fullName>
    </submittedName>
</protein>
<sequence length="321" mass="35492">MTETQDLNMAKPPPDDIIPAPKLKISVAQFQPKTCDPETNFATACSKIRAAAIEHHSHLIVLPEYHLTSWAPNHPTFKDSCRHAESYLPRYQQLAKDLNIHIVPGTIITHHPSENPTELRNMTYLIAAGTGEILTSYQKRNLWHPERDVLTPSAPAPHQAFDLPIQGTEHTIRAGLLICWDFAFPEPFRELTILGGAELVIVPAWWHLREVNAHTKRLNPDSEIAFLDGVAVARAFENTCAVVLCNAFGRSQVAMPVLGRVGEIGVEEEGEVVTEIDFGVVRYAEEVYKVRGDGKRRYEGEAEVPDANPGGGGALKCVMTG</sequence>
<dbReference type="AlphaFoldDB" id="A0AA39XDM1"/>
<dbReference type="Gene3D" id="3.60.110.10">
    <property type="entry name" value="Carbon-nitrogen hydrolase"/>
    <property type="match status" value="1"/>
</dbReference>
<name>A0AA39XDM1_9PEZI</name>
<dbReference type="EMBL" id="JAULSU010000001">
    <property type="protein sequence ID" value="KAK0631452.1"/>
    <property type="molecule type" value="Genomic_DNA"/>
</dbReference>
<keyword evidence="1 3" id="KW-0378">Hydrolase</keyword>
<dbReference type="Pfam" id="PF00795">
    <property type="entry name" value="CN_hydrolase"/>
    <property type="match status" value="1"/>
</dbReference>
<comment type="caution">
    <text evidence="3">The sequence shown here is derived from an EMBL/GenBank/DDBJ whole genome shotgun (WGS) entry which is preliminary data.</text>
</comment>
<dbReference type="PANTHER" id="PTHR43674:SF16">
    <property type="entry name" value="CARBON-NITROGEN FAMILY, PUTATIVE (AFU_ORTHOLOGUE AFUA_5G02350)-RELATED"/>
    <property type="match status" value="1"/>
</dbReference>
<dbReference type="PROSITE" id="PS50263">
    <property type="entry name" value="CN_HYDROLASE"/>
    <property type="match status" value="1"/>
</dbReference>
<keyword evidence="4" id="KW-1185">Reference proteome</keyword>
<dbReference type="GO" id="GO:0016811">
    <property type="term" value="F:hydrolase activity, acting on carbon-nitrogen (but not peptide) bonds, in linear amides"/>
    <property type="evidence" value="ECO:0007669"/>
    <property type="project" value="TreeGrafter"/>
</dbReference>
<dbReference type="PANTHER" id="PTHR43674">
    <property type="entry name" value="NITRILASE C965.09-RELATED"/>
    <property type="match status" value="1"/>
</dbReference>
<evidence type="ECO:0000313" key="4">
    <source>
        <dbReference type="Proteomes" id="UP001175000"/>
    </source>
</evidence>
<evidence type="ECO:0000313" key="3">
    <source>
        <dbReference type="EMBL" id="KAK0631452.1"/>
    </source>
</evidence>
<gene>
    <name evidence="3" type="ORF">B0T14DRAFT_466335</name>
</gene>
<evidence type="ECO:0000256" key="1">
    <source>
        <dbReference type="ARBA" id="ARBA00022801"/>
    </source>
</evidence>